<dbReference type="Pfam" id="PF00780">
    <property type="entry name" value="CNH"/>
    <property type="match status" value="1"/>
</dbReference>
<feature type="compositionally biased region" description="Low complexity" evidence="3">
    <location>
        <begin position="81"/>
        <end position="93"/>
    </location>
</feature>
<evidence type="ECO:0000256" key="2">
    <source>
        <dbReference type="ARBA" id="ARBA00022658"/>
    </source>
</evidence>
<dbReference type="SUPFAM" id="SSF50729">
    <property type="entry name" value="PH domain-like"/>
    <property type="match status" value="1"/>
</dbReference>
<dbReference type="PANTHER" id="PTHR46572">
    <property type="entry name" value="RHO1 GDP-GTP EXCHANGE PROTEIN 1-RELATED"/>
    <property type="match status" value="1"/>
</dbReference>
<dbReference type="InterPro" id="IPR052233">
    <property type="entry name" value="Rho-type_GEFs"/>
</dbReference>
<dbReference type="InterPro" id="IPR035899">
    <property type="entry name" value="DBL_dom_sf"/>
</dbReference>
<dbReference type="PROSITE" id="PS50003">
    <property type="entry name" value="PH_DOMAIN"/>
    <property type="match status" value="1"/>
</dbReference>
<feature type="region of interest" description="Disordered" evidence="3">
    <location>
        <begin position="1"/>
        <end position="152"/>
    </location>
</feature>
<accession>A0A0K6FQE5</accession>
<dbReference type="EMBL" id="CYGV01000446">
    <property type="protein sequence ID" value="CUA68485.1"/>
    <property type="molecule type" value="Genomic_DNA"/>
</dbReference>
<protein>
    <submittedName>
        <fullName evidence="7">RHO1 GDP-GTP exchange protein 2 [Saccharomyces cerevisiae S288c]</fullName>
    </submittedName>
</protein>
<dbReference type="SMART" id="SM00036">
    <property type="entry name" value="CNH"/>
    <property type="match status" value="1"/>
</dbReference>
<dbReference type="InterPro" id="IPR041675">
    <property type="entry name" value="PH_5"/>
</dbReference>
<feature type="domain" description="PH" evidence="4">
    <location>
        <begin position="583"/>
        <end position="710"/>
    </location>
</feature>
<dbReference type="InterPro" id="IPR000219">
    <property type="entry name" value="DH_dom"/>
</dbReference>
<gene>
    <name evidence="7" type="ORF">RSOLAG22IIIB_03522</name>
</gene>
<dbReference type="Gene3D" id="2.30.29.30">
    <property type="entry name" value="Pleckstrin-homology domain (PH domain)/Phosphotyrosine-binding domain (PTB)"/>
    <property type="match status" value="1"/>
</dbReference>
<name>A0A0K6FQE5_9AGAM</name>
<evidence type="ECO:0000313" key="8">
    <source>
        <dbReference type="Proteomes" id="UP000044841"/>
    </source>
</evidence>
<feature type="compositionally biased region" description="Polar residues" evidence="3">
    <location>
        <begin position="131"/>
        <end position="152"/>
    </location>
</feature>
<dbReference type="PROSITE" id="PS50010">
    <property type="entry name" value="DH_2"/>
    <property type="match status" value="1"/>
</dbReference>
<organism evidence="7 8">
    <name type="scientific">Rhizoctonia solani</name>
    <dbReference type="NCBI Taxonomy" id="456999"/>
    <lineage>
        <taxon>Eukaryota</taxon>
        <taxon>Fungi</taxon>
        <taxon>Dikarya</taxon>
        <taxon>Basidiomycota</taxon>
        <taxon>Agaricomycotina</taxon>
        <taxon>Agaricomycetes</taxon>
        <taxon>Cantharellales</taxon>
        <taxon>Ceratobasidiaceae</taxon>
        <taxon>Rhizoctonia</taxon>
    </lineage>
</organism>
<feature type="domain" description="DH" evidence="5">
    <location>
        <begin position="323"/>
        <end position="559"/>
    </location>
</feature>
<dbReference type="InterPro" id="IPR001180">
    <property type="entry name" value="CNH_dom"/>
</dbReference>
<evidence type="ECO:0000259" key="4">
    <source>
        <dbReference type="PROSITE" id="PS50003"/>
    </source>
</evidence>
<dbReference type="Proteomes" id="UP000044841">
    <property type="component" value="Unassembled WGS sequence"/>
</dbReference>
<evidence type="ECO:0000256" key="3">
    <source>
        <dbReference type="SAM" id="MobiDB-lite"/>
    </source>
</evidence>
<feature type="compositionally biased region" description="Polar residues" evidence="3">
    <location>
        <begin position="46"/>
        <end position="66"/>
    </location>
</feature>
<dbReference type="Pfam" id="PF00621">
    <property type="entry name" value="RhoGEF"/>
    <property type="match status" value="1"/>
</dbReference>
<sequence>MSRSSPRSATSRPQPAPRTPSSTTVRQTERPKVQIPPAPPPAGAQSAINPSSPTALRESLNQSTRMANAARPRYDSYAYGPTTTTCSMPTPDTYQGGSRAGPSYRSADPHHRPSPSDPYRPNTRLAPPPLLNSNQLSRSWSAEPSNSTLHANMNPRTADAQLQRPATQFENVSTAWGQLRTSYVPGEGANRRNARPWEGSAFTVGNHVDVSADDLDSGYGGSTHGHGNARPPVTPARRSNEVDKRRQLEMAKDRWGMDSETSFETASNAEQIGSGVLADQVSLAESGLDKLALFHASASSEFDEWVYVVPEEARNILDKHEIQRQSNIYELVKSERNFVIGMQIFLYIFRDGLLYADPPVISNRDRLDVLVHELFFNAQEILSIHLELRDRLYERQRDQHPIIQTVADIYLRWLLEHKEPYTRFQKHLPKALNYHKTELRQNEAYRKFFNDIPKILTDLRKVGMDDSYGPRLEDNQKPTLDFLARKINKQEFDSFLHGFNTRFTRLELQLTTMAKHTVEDHPDVDGDDAPIPLIVSSLKQVLSIASYELQSLQKRVDFENFCRKLHFRRGEIIDLDWYDEHRQLFMAGPLSRRQRRDVEWHGWGDLYVGLLDNYLVVTKEANSGGREQCNVVSRPIPLDYLRIAKPFNGPPEMRRPEGCIIRDKLLGDTIPMYPFTVYHVTEPVNRRYTFYAESEAKRQKWLSTIEEAKLIRDTYQNENKYFAVSALSGRRFNTRTVLVPSENVNKLEFLGQVNAVAPFAYEGDHYLMYSTNFGIYLGLRHQPQGIQKVMRFTDVNSLVALQSFGKVVVLANDTLYAYPFRSLVRVWRREADMSELGISGERISRHRDGDVQFFRAGMCEGRMLIGYVTKSLLQVHLHVLEAVEEPSKPLDPDRHRLFSRLRSPSKDSYSTLFPQYGQTLSLPRDATDIVMLNKRIVVMCQSQVFIVDPRDPAMKVYPIPDFMVHPSTEYGSAEAIAGLKDRCYRSKSLGMVLSRSKELMVVYADFGCYVTKYGAPARQSAFVRWETRATSVAFRWPYALLFSPNYIEIRNVETGGLVQVVQEREVRLLYSGPPYEGPVLAAMRGEDDAQGKTDSVVEILETAPIEVVQGQTNSDTLWREWDL</sequence>
<dbReference type="GO" id="GO:0005085">
    <property type="term" value="F:guanyl-nucleotide exchange factor activity"/>
    <property type="evidence" value="ECO:0007669"/>
    <property type="project" value="UniProtKB-KW"/>
</dbReference>
<dbReference type="SMART" id="SM00325">
    <property type="entry name" value="RhoGEF"/>
    <property type="match status" value="1"/>
</dbReference>
<reference evidence="7 8" key="1">
    <citation type="submission" date="2015-07" db="EMBL/GenBank/DDBJ databases">
        <authorList>
            <person name="Noorani M."/>
        </authorList>
    </citation>
    <scope>NUCLEOTIDE SEQUENCE [LARGE SCALE GENOMIC DNA]</scope>
    <source>
        <strain evidence="7">BBA 69670</strain>
    </source>
</reference>
<feature type="domain" description="CNH" evidence="6">
    <location>
        <begin position="750"/>
        <end position="1076"/>
    </location>
</feature>
<proteinExistence type="predicted"/>
<dbReference type="SMART" id="SM00233">
    <property type="entry name" value="PH"/>
    <property type="match status" value="1"/>
</dbReference>
<keyword evidence="2" id="KW-0344">Guanine-nucleotide releasing factor</keyword>
<dbReference type="InterPro" id="IPR001849">
    <property type="entry name" value="PH_domain"/>
</dbReference>
<evidence type="ECO:0000259" key="6">
    <source>
        <dbReference type="PROSITE" id="PS50219"/>
    </source>
</evidence>
<keyword evidence="1" id="KW-0597">Phosphoprotein</keyword>
<feature type="region of interest" description="Disordered" evidence="3">
    <location>
        <begin position="213"/>
        <end position="245"/>
    </location>
</feature>
<evidence type="ECO:0000313" key="7">
    <source>
        <dbReference type="EMBL" id="CUA68485.1"/>
    </source>
</evidence>
<keyword evidence="8" id="KW-1185">Reference proteome</keyword>
<feature type="compositionally biased region" description="Low complexity" evidence="3">
    <location>
        <begin position="1"/>
        <end position="13"/>
    </location>
</feature>
<dbReference type="InterPro" id="IPR011993">
    <property type="entry name" value="PH-like_dom_sf"/>
</dbReference>
<dbReference type="SUPFAM" id="SSF48065">
    <property type="entry name" value="DBL homology domain (DH-domain)"/>
    <property type="match status" value="1"/>
</dbReference>
<dbReference type="Pfam" id="PF15405">
    <property type="entry name" value="PH_5"/>
    <property type="match status" value="1"/>
</dbReference>
<evidence type="ECO:0000259" key="5">
    <source>
        <dbReference type="PROSITE" id="PS50010"/>
    </source>
</evidence>
<dbReference type="PANTHER" id="PTHR46572:SF1">
    <property type="entry name" value="RHO1 GUANINE NUCLEOTIDE EXCHANGE FACTOR TUS1"/>
    <property type="match status" value="1"/>
</dbReference>
<dbReference type="Gene3D" id="1.20.900.10">
    <property type="entry name" value="Dbl homology (DH) domain"/>
    <property type="match status" value="1"/>
</dbReference>
<dbReference type="PROSITE" id="PS50219">
    <property type="entry name" value="CNH"/>
    <property type="match status" value="1"/>
</dbReference>
<dbReference type="AlphaFoldDB" id="A0A0K6FQE5"/>
<evidence type="ECO:0000256" key="1">
    <source>
        <dbReference type="ARBA" id="ARBA00022553"/>
    </source>
</evidence>